<dbReference type="Pfam" id="PF01156">
    <property type="entry name" value="IU_nuc_hydro"/>
    <property type="match status" value="1"/>
</dbReference>
<dbReference type="PANTHER" id="PTHR12304">
    <property type="entry name" value="INOSINE-URIDINE PREFERRING NUCLEOSIDE HYDROLASE"/>
    <property type="match status" value="1"/>
</dbReference>
<reference evidence="4 5" key="1">
    <citation type="journal article" date="2016" name="Front. Microbiol.">
        <title>Fuerstia marisgermanicae gen. nov., sp. nov., an Unusual Member of the Phylum Planctomycetes from the German Wadden Sea.</title>
        <authorList>
            <person name="Kohn T."/>
            <person name="Heuer A."/>
            <person name="Jogler M."/>
            <person name="Vollmers J."/>
            <person name="Boedeker C."/>
            <person name="Bunk B."/>
            <person name="Rast P."/>
            <person name="Borchert D."/>
            <person name="Glockner I."/>
            <person name="Freese H.M."/>
            <person name="Klenk H.P."/>
            <person name="Overmann J."/>
            <person name="Kaster A.K."/>
            <person name="Rohde M."/>
            <person name="Wiegand S."/>
            <person name="Jogler C."/>
        </authorList>
    </citation>
    <scope>NUCLEOTIDE SEQUENCE [LARGE SCALE GENOMIC DNA]</scope>
    <source>
        <strain evidence="4 5">NH11</strain>
    </source>
</reference>
<accession>A0A1P8WFF9</accession>
<sequence length="318" mass="33861">MTQKIIIDADPGIGDALAILTALVDPSLEVVGLTATAGTVSGIQATRNLQYLIELVDPLKRPRIGECGRGSAVVGVSTDETQTRHSYCGRHGLGDLEVSVPDLHNRRDSAKLIVELVQEFPHEVRLLTLGPLTNLATAIELDPELPSLLEAAICLGGTNTAPGDVSAVAEFNIWCDPESAAMVFESDIPRIAVPLDVSGSAMLTFEDVDVLTELISGTRHDEVLSSMLQFSLRANHQLAMEGIPLHGVVALAVAAKAEAYSLEAARVDVETSGELTRGMTVVDRRPGYKGQTNVDLVSSVDELGVVDYFSRSLRRVAG</sequence>
<dbReference type="InterPro" id="IPR036452">
    <property type="entry name" value="Ribo_hydro-like"/>
</dbReference>
<keyword evidence="2 4" id="KW-0326">Glycosidase</keyword>
<dbReference type="KEGG" id="fmr:Fuma_02417"/>
<dbReference type="EC" id="3.2.-.-" evidence="4"/>
<dbReference type="GO" id="GO:0005829">
    <property type="term" value="C:cytosol"/>
    <property type="evidence" value="ECO:0007669"/>
    <property type="project" value="TreeGrafter"/>
</dbReference>
<evidence type="ECO:0000256" key="1">
    <source>
        <dbReference type="ARBA" id="ARBA00022801"/>
    </source>
</evidence>
<dbReference type="Gene3D" id="3.90.245.10">
    <property type="entry name" value="Ribonucleoside hydrolase-like"/>
    <property type="match status" value="1"/>
</dbReference>
<dbReference type="EMBL" id="CP017641">
    <property type="protein sequence ID" value="APZ92805.1"/>
    <property type="molecule type" value="Genomic_DNA"/>
</dbReference>
<gene>
    <name evidence="4" type="primary">rihA</name>
    <name evidence="4" type="ORF">Fuma_02417</name>
</gene>
<evidence type="ECO:0000259" key="3">
    <source>
        <dbReference type="Pfam" id="PF01156"/>
    </source>
</evidence>
<proteinExistence type="predicted"/>
<evidence type="ECO:0000313" key="5">
    <source>
        <dbReference type="Proteomes" id="UP000187735"/>
    </source>
</evidence>
<dbReference type="AlphaFoldDB" id="A0A1P8WFF9"/>
<dbReference type="OrthoDB" id="9797882at2"/>
<keyword evidence="1 4" id="KW-0378">Hydrolase</keyword>
<keyword evidence="5" id="KW-1185">Reference proteome</keyword>
<dbReference type="GO" id="GO:0008477">
    <property type="term" value="F:purine nucleosidase activity"/>
    <property type="evidence" value="ECO:0007669"/>
    <property type="project" value="TreeGrafter"/>
</dbReference>
<dbReference type="InterPro" id="IPR001910">
    <property type="entry name" value="Inosine/uridine_hydrolase_dom"/>
</dbReference>
<evidence type="ECO:0000313" key="4">
    <source>
        <dbReference type="EMBL" id="APZ92805.1"/>
    </source>
</evidence>
<dbReference type="GO" id="GO:0006152">
    <property type="term" value="P:purine nucleoside catabolic process"/>
    <property type="evidence" value="ECO:0007669"/>
    <property type="project" value="TreeGrafter"/>
</dbReference>
<protein>
    <submittedName>
        <fullName evidence="4">Pyrimidine-specific ribonucleoside hydrolase RihA</fullName>
        <ecNumber evidence="4">3.2.-.-</ecNumber>
    </submittedName>
</protein>
<name>A0A1P8WFF9_9PLAN</name>
<dbReference type="PANTHER" id="PTHR12304:SF4">
    <property type="entry name" value="URIDINE NUCLEOSIDASE"/>
    <property type="match status" value="1"/>
</dbReference>
<dbReference type="Proteomes" id="UP000187735">
    <property type="component" value="Chromosome"/>
</dbReference>
<dbReference type="SUPFAM" id="SSF53590">
    <property type="entry name" value="Nucleoside hydrolase"/>
    <property type="match status" value="1"/>
</dbReference>
<dbReference type="STRING" id="1891926.Fuma_02417"/>
<dbReference type="InterPro" id="IPR023186">
    <property type="entry name" value="IUNH"/>
</dbReference>
<organism evidence="4 5">
    <name type="scientific">Fuerstiella marisgermanici</name>
    <dbReference type="NCBI Taxonomy" id="1891926"/>
    <lineage>
        <taxon>Bacteria</taxon>
        <taxon>Pseudomonadati</taxon>
        <taxon>Planctomycetota</taxon>
        <taxon>Planctomycetia</taxon>
        <taxon>Planctomycetales</taxon>
        <taxon>Planctomycetaceae</taxon>
        <taxon>Fuerstiella</taxon>
    </lineage>
</organism>
<evidence type="ECO:0000256" key="2">
    <source>
        <dbReference type="ARBA" id="ARBA00023295"/>
    </source>
</evidence>
<dbReference type="RefSeq" id="WP_077024374.1">
    <property type="nucleotide sequence ID" value="NZ_CP017641.1"/>
</dbReference>
<feature type="domain" description="Inosine/uridine-preferring nucleoside hydrolase" evidence="3">
    <location>
        <begin position="5"/>
        <end position="302"/>
    </location>
</feature>